<accession>A0ABU2N5T8</accession>
<dbReference type="InterPro" id="IPR006521">
    <property type="entry name" value="Tail_protein_I"/>
</dbReference>
<sequence>MTVPAVRPTPHPLGATLPALYLDDVFAQNLCASLDEVLAPVIGVLDCFPAYLDPRTAPPDMLDWLASWTGLLAARKLPVARRRRLVARAAALHAWRGTPDAVRELVELACNRPVELQESGGTGWSVNPGTPLPGSDQPGLVVRVRTNGVLDRRDAGDEPDDADGPVDADLLQRMLDLFVPAHLPARVELV</sequence>
<feature type="region of interest" description="Disordered" evidence="1">
    <location>
        <begin position="119"/>
        <end position="138"/>
    </location>
</feature>
<organism evidence="2 3">
    <name type="scientific">Pseudonocardia charpentierae</name>
    <dbReference type="NCBI Taxonomy" id="3075545"/>
    <lineage>
        <taxon>Bacteria</taxon>
        <taxon>Bacillati</taxon>
        <taxon>Actinomycetota</taxon>
        <taxon>Actinomycetes</taxon>
        <taxon>Pseudonocardiales</taxon>
        <taxon>Pseudonocardiaceae</taxon>
        <taxon>Pseudonocardia</taxon>
    </lineage>
</organism>
<evidence type="ECO:0000313" key="3">
    <source>
        <dbReference type="Proteomes" id="UP001183202"/>
    </source>
</evidence>
<proteinExistence type="predicted"/>
<dbReference type="RefSeq" id="WP_311554322.1">
    <property type="nucleotide sequence ID" value="NZ_JAVREJ010000001.1"/>
</dbReference>
<dbReference type="InterPro" id="IPR011748">
    <property type="entry name" value="Unchr_phage_tail-like"/>
</dbReference>
<evidence type="ECO:0000256" key="1">
    <source>
        <dbReference type="SAM" id="MobiDB-lite"/>
    </source>
</evidence>
<dbReference type="NCBIfam" id="TIGR02242">
    <property type="entry name" value="tail_TIGR02242"/>
    <property type="match status" value="1"/>
</dbReference>
<evidence type="ECO:0000313" key="2">
    <source>
        <dbReference type="EMBL" id="MDT0348428.1"/>
    </source>
</evidence>
<comment type="caution">
    <text evidence="2">The sequence shown here is derived from an EMBL/GenBank/DDBJ whole genome shotgun (WGS) entry which is preliminary data.</text>
</comment>
<dbReference type="Pfam" id="PF09684">
    <property type="entry name" value="Tail_P2_I"/>
    <property type="match status" value="1"/>
</dbReference>
<gene>
    <name evidence="2" type="ORF">RM445_02685</name>
</gene>
<protein>
    <submittedName>
        <fullName evidence="2">Phage tail protein</fullName>
    </submittedName>
</protein>
<dbReference type="Proteomes" id="UP001183202">
    <property type="component" value="Unassembled WGS sequence"/>
</dbReference>
<dbReference type="EMBL" id="JAVREJ010000001">
    <property type="protein sequence ID" value="MDT0348428.1"/>
    <property type="molecule type" value="Genomic_DNA"/>
</dbReference>
<keyword evidence="3" id="KW-1185">Reference proteome</keyword>
<name>A0ABU2N5T8_9PSEU</name>
<reference evidence="3" key="1">
    <citation type="submission" date="2023-07" db="EMBL/GenBank/DDBJ databases">
        <title>30 novel species of actinomycetes from the DSMZ collection.</title>
        <authorList>
            <person name="Nouioui I."/>
        </authorList>
    </citation>
    <scope>NUCLEOTIDE SEQUENCE [LARGE SCALE GENOMIC DNA]</scope>
    <source>
        <strain evidence="3">DSM 45834</strain>
    </source>
</reference>